<proteinExistence type="predicted"/>
<evidence type="ECO:0000313" key="4">
    <source>
        <dbReference type="Proteomes" id="UP001151752"/>
    </source>
</evidence>
<feature type="compositionally biased region" description="Polar residues" evidence="1">
    <location>
        <begin position="17"/>
        <end position="30"/>
    </location>
</feature>
<evidence type="ECO:0000256" key="2">
    <source>
        <dbReference type="SAM" id="SignalP"/>
    </source>
</evidence>
<name>A0A9Q0X237_9ROSI</name>
<sequence length="52" mass="5310">MFSSPLLVLSVATAISDQSNCGGENSNGSDNPHDANSETCSESLSALSSFET</sequence>
<feature type="compositionally biased region" description="Polar residues" evidence="1">
    <location>
        <begin position="37"/>
        <end position="52"/>
    </location>
</feature>
<evidence type="ECO:0000313" key="3">
    <source>
        <dbReference type="EMBL" id="KAJ6777827.1"/>
    </source>
</evidence>
<protein>
    <submittedName>
        <fullName evidence="3">Uncharacterized protein</fullName>
    </submittedName>
</protein>
<keyword evidence="2" id="KW-0732">Signal</keyword>
<dbReference type="EMBL" id="JAPFFM010000001">
    <property type="protein sequence ID" value="KAJ6777827.1"/>
    <property type="molecule type" value="Genomic_DNA"/>
</dbReference>
<evidence type="ECO:0000256" key="1">
    <source>
        <dbReference type="SAM" id="MobiDB-lite"/>
    </source>
</evidence>
<feature type="chain" id="PRO_5040399256" evidence="2">
    <location>
        <begin position="22"/>
        <end position="52"/>
    </location>
</feature>
<dbReference type="Proteomes" id="UP001151752">
    <property type="component" value="Chromosome 16"/>
</dbReference>
<feature type="signal peptide" evidence="2">
    <location>
        <begin position="1"/>
        <end position="21"/>
    </location>
</feature>
<comment type="caution">
    <text evidence="3">The sequence shown here is derived from an EMBL/GenBank/DDBJ whole genome shotgun (WGS) entry which is preliminary data.</text>
</comment>
<organism evidence="3 4">
    <name type="scientific">Salix koriyanagi</name>
    <dbReference type="NCBI Taxonomy" id="2511006"/>
    <lineage>
        <taxon>Eukaryota</taxon>
        <taxon>Viridiplantae</taxon>
        <taxon>Streptophyta</taxon>
        <taxon>Embryophyta</taxon>
        <taxon>Tracheophyta</taxon>
        <taxon>Spermatophyta</taxon>
        <taxon>Magnoliopsida</taxon>
        <taxon>eudicotyledons</taxon>
        <taxon>Gunneridae</taxon>
        <taxon>Pentapetalae</taxon>
        <taxon>rosids</taxon>
        <taxon>fabids</taxon>
        <taxon>Malpighiales</taxon>
        <taxon>Salicaceae</taxon>
        <taxon>Saliceae</taxon>
        <taxon>Salix</taxon>
    </lineage>
</organism>
<accession>A0A9Q0X237</accession>
<dbReference type="AlphaFoldDB" id="A0A9Q0X237"/>
<feature type="non-terminal residue" evidence="3">
    <location>
        <position position="52"/>
    </location>
</feature>
<feature type="region of interest" description="Disordered" evidence="1">
    <location>
        <begin position="17"/>
        <end position="52"/>
    </location>
</feature>
<reference evidence="3" key="1">
    <citation type="submission" date="2022-11" db="EMBL/GenBank/DDBJ databases">
        <authorList>
            <person name="Hyden B.L."/>
            <person name="Feng K."/>
            <person name="Yates T."/>
            <person name="Jawdy S."/>
            <person name="Smart L.B."/>
            <person name="Muchero W."/>
        </authorList>
    </citation>
    <scope>NUCLEOTIDE SEQUENCE</scope>
    <source>
        <tissue evidence="3">Shoot tip</tissue>
    </source>
</reference>
<reference evidence="3" key="2">
    <citation type="journal article" date="2023" name="Int. J. Mol. Sci.">
        <title>De Novo Assembly and Annotation of 11 Diverse Shrub Willow (Salix) Genomes Reveals Novel Gene Organization in Sex-Linked Regions.</title>
        <authorList>
            <person name="Hyden B."/>
            <person name="Feng K."/>
            <person name="Yates T.B."/>
            <person name="Jawdy S."/>
            <person name="Cereghino C."/>
            <person name="Smart L.B."/>
            <person name="Muchero W."/>
        </authorList>
    </citation>
    <scope>NUCLEOTIDE SEQUENCE</scope>
    <source>
        <tissue evidence="3">Shoot tip</tissue>
    </source>
</reference>
<gene>
    <name evidence="3" type="ORF">OIU74_001742</name>
</gene>
<keyword evidence="4" id="KW-1185">Reference proteome</keyword>